<dbReference type="EMBL" id="BJNN01000133">
    <property type="protein sequence ID" value="GEC64747.1"/>
    <property type="molecule type" value="Genomic_DNA"/>
</dbReference>
<protein>
    <recommendedName>
        <fullName evidence="5">Transmembrane protein PGPGW</fullName>
    </recommendedName>
</protein>
<feature type="compositionally biased region" description="Basic and acidic residues" evidence="1">
    <location>
        <begin position="1"/>
        <end position="18"/>
    </location>
</feature>
<keyword evidence="2" id="KW-0812">Transmembrane</keyword>
<keyword evidence="2" id="KW-1133">Transmembrane helix</keyword>
<comment type="caution">
    <text evidence="3">The sequence shown here is derived from an EMBL/GenBank/DDBJ whole genome shotgun (WGS) entry which is preliminary data.</text>
</comment>
<name>A0ABQ0SHC1_NOVHA</name>
<evidence type="ECO:0000256" key="2">
    <source>
        <dbReference type="SAM" id="Phobius"/>
    </source>
</evidence>
<sequence length="126" mass="14415">MEYLKNEHMDQSAPDQDHPAGFSSRDYERRMALLVRRLPARIQGLIHRLRRPSARWVRVPVGIVLVPAGFLAVLPVFGLWMTPLGLVLLAEDIPFLRRVMARLLAWIERRHPGWMGLPEARGAPPP</sequence>
<evidence type="ECO:0008006" key="5">
    <source>
        <dbReference type="Google" id="ProtNLM"/>
    </source>
</evidence>
<keyword evidence="2" id="KW-0472">Membrane</keyword>
<feature type="transmembrane region" description="Helical" evidence="2">
    <location>
        <begin position="56"/>
        <end position="80"/>
    </location>
</feature>
<gene>
    <name evidence="3" type="ORF">GHA01_25960</name>
</gene>
<accession>A0ABQ0SHC1</accession>
<evidence type="ECO:0000313" key="3">
    <source>
        <dbReference type="EMBL" id="GEC64747.1"/>
    </source>
</evidence>
<evidence type="ECO:0000256" key="1">
    <source>
        <dbReference type="SAM" id="MobiDB-lite"/>
    </source>
</evidence>
<dbReference type="Proteomes" id="UP000319478">
    <property type="component" value="Unassembled WGS sequence"/>
</dbReference>
<evidence type="ECO:0000313" key="4">
    <source>
        <dbReference type="Proteomes" id="UP000319478"/>
    </source>
</evidence>
<organism evidence="3 4">
    <name type="scientific">Novacetimonas hansenii</name>
    <name type="common">Komagataeibacter hansenii</name>
    <dbReference type="NCBI Taxonomy" id="436"/>
    <lineage>
        <taxon>Bacteria</taxon>
        <taxon>Pseudomonadati</taxon>
        <taxon>Pseudomonadota</taxon>
        <taxon>Alphaproteobacteria</taxon>
        <taxon>Acetobacterales</taxon>
        <taxon>Acetobacteraceae</taxon>
        <taxon>Novacetimonas</taxon>
    </lineage>
</organism>
<feature type="region of interest" description="Disordered" evidence="1">
    <location>
        <begin position="1"/>
        <end position="22"/>
    </location>
</feature>
<proteinExistence type="predicted"/>
<keyword evidence="4" id="KW-1185">Reference proteome</keyword>
<reference evidence="3 4" key="1">
    <citation type="submission" date="2019-06" db="EMBL/GenBank/DDBJ databases">
        <title>Whole genome shotgun sequence of Komagataeibacter hansenii NBRC 14820.</title>
        <authorList>
            <person name="Hosoyama A."/>
            <person name="Uohara A."/>
            <person name="Ohji S."/>
            <person name="Ichikawa N."/>
        </authorList>
    </citation>
    <scope>NUCLEOTIDE SEQUENCE [LARGE SCALE GENOMIC DNA]</scope>
    <source>
        <strain evidence="3 4">NBRC 14820</strain>
    </source>
</reference>